<comment type="caution">
    <text evidence="1">The sequence shown here is derived from an EMBL/GenBank/DDBJ whole genome shotgun (WGS) entry which is preliminary data.</text>
</comment>
<protein>
    <submittedName>
        <fullName evidence="1">Aldose 1-epimerase family protein</fullName>
    </submittedName>
</protein>
<dbReference type="EMBL" id="JAOQIO010000084">
    <property type="protein sequence ID" value="MCU6794363.1"/>
    <property type="molecule type" value="Genomic_DNA"/>
</dbReference>
<accession>A0ABT2UIB5</accession>
<proteinExistence type="predicted"/>
<name>A0ABT2UIB5_9BACL</name>
<reference evidence="1 2" key="1">
    <citation type="submission" date="2022-09" db="EMBL/GenBank/DDBJ databases">
        <authorList>
            <person name="Han X.L."/>
            <person name="Wang Q."/>
            <person name="Lu T."/>
        </authorList>
    </citation>
    <scope>NUCLEOTIDE SEQUENCE [LARGE SCALE GENOMIC DNA]</scope>
    <source>
        <strain evidence="1 2">WQ 127069</strain>
    </source>
</reference>
<evidence type="ECO:0000313" key="1">
    <source>
        <dbReference type="EMBL" id="MCU6794363.1"/>
    </source>
</evidence>
<organism evidence="1 2">
    <name type="scientific">Paenibacillus baimaensis</name>
    <dbReference type="NCBI Taxonomy" id="2982185"/>
    <lineage>
        <taxon>Bacteria</taxon>
        <taxon>Bacillati</taxon>
        <taxon>Bacillota</taxon>
        <taxon>Bacilli</taxon>
        <taxon>Bacillales</taxon>
        <taxon>Paenibacillaceae</taxon>
        <taxon>Paenibacillus</taxon>
    </lineage>
</organism>
<keyword evidence="2" id="KW-1185">Reference proteome</keyword>
<gene>
    <name evidence="1" type="ORF">OB236_19850</name>
</gene>
<dbReference type="Proteomes" id="UP001652445">
    <property type="component" value="Unassembled WGS sequence"/>
</dbReference>
<dbReference type="InterPro" id="IPR027839">
    <property type="entry name" value="DUF4432"/>
</dbReference>
<sequence length="330" mass="37460">MADLLYRSLRNEGCRIVDDIQYKGYRSLLLENDKLLIHLLLDKGAEPIRWLHKPTDTDFIWISGQGLVRANALYSDYQSSYMGGWQEMLPEVSYTSQYRGATVHRGESAVTPWDYRIIKDEPDEIQVVLTNSIRSLPLRVEKRITLTTGSGTVRIEETLYNLSPATSVEANWGHHLAYGAPFVGREAVISLGEGAQICDPISGESWEWPYMIKDGTAVDLSIMPAPGTERDLLFIKLAAYQYRVTHPLKEVALEVRWDGEVWPYLWYWQNFMADRDAPFFGRDYNIGLEMFNIPPKLTLSEAAEQGYALEIPAGGSISSWLEIEAISVTK</sequence>
<dbReference type="Gene3D" id="2.70.98.10">
    <property type="match status" value="1"/>
</dbReference>
<dbReference type="RefSeq" id="WP_262685529.1">
    <property type="nucleotide sequence ID" value="NZ_JAOQIO010000084.1"/>
</dbReference>
<dbReference type="Pfam" id="PF14486">
    <property type="entry name" value="DUF4432"/>
    <property type="match status" value="1"/>
</dbReference>
<dbReference type="InterPro" id="IPR014718">
    <property type="entry name" value="GH-type_carb-bd"/>
</dbReference>
<evidence type="ECO:0000313" key="2">
    <source>
        <dbReference type="Proteomes" id="UP001652445"/>
    </source>
</evidence>